<proteinExistence type="predicted"/>
<keyword evidence="1" id="KW-0175">Coiled coil</keyword>
<evidence type="ECO:0000313" key="8">
    <source>
        <dbReference type="Proteomes" id="UP000069241"/>
    </source>
</evidence>
<feature type="transmembrane region" description="Helical" evidence="2">
    <location>
        <begin position="49"/>
        <end position="69"/>
    </location>
</feature>
<dbReference type="Proteomes" id="UP000069241">
    <property type="component" value="Chromosome"/>
</dbReference>
<feature type="domain" description="Type VI secretion system IcmF C-terminal" evidence="3">
    <location>
        <begin position="1060"/>
        <end position="1160"/>
    </location>
</feature>
<reference evidence="8" key="1">
    <citation type="submission" date="2016-02" db="EMBL/GenBank/DDBJ databases">
        <authorList>
            <person name="Holder M.E."/>
            <person name="Ajami N.J."/>
            <person name="Petrosino J.F."/>
        </authorList>
    </citation>
    <scope>NUCLEOTIDE SEQUENCE [LARGE SCALE GENOMIC DNA]</scope>
    <source>
        <strain evidence="8">CCUG 45958</strain>
    </source>
</reference>
<dbReference type="PANTHER" id="PTHR36153:SF1">
    <property type="entry name" value="TYPE VI SECRETION SYSTEM COMPONENT TSSM1"/>
    <property type="match status" value="1"/>
</dbReference>
<feature type="coiled-coil region" evidence="1">
    <location>
        <begin position="88"/>
        <end position="115"/>
    </location>
</feature>
<dbReference type="SUPFAM" id="SSF52540">
    <property type="entry name" value="P-loop containing nucleoside triphosphate hydrolases"/>
    <property type="match status" value="1"/>
</dbReference>
<keyword evidence="2" id="KW-0812">Transmembrane</keyword>
<feature type="transmembrane region" description="Helical" evidence="2">
    <location>
        <begin position="445"/>
        <end position="467"/>
    </location>
</feature>
<dbReference type="RefSeq" id="WP_062252572.1">
    <property type="nucleotide sequence ID" value="NZ_CP014229.1"/>
</dbReference>
<dbReference type="KEGG" id="dfi:AXF13_08470"/>
<keyword evidence="8" id="KW-1185">Reference proteome</keyword>
<accession>A0A109W4B2</accession>
<organism evidence="7 8">
    <name type="scientific">Desulfovibrio fairfieldensis</name>
    <dbReference type="NCBI Taxonomy" id="44742"/>
    <lineage>
        <taxon>Bacteria</taxon>
        <taxon>Pseudomonadati</taxon>
        <taxon>Thermodesulfobacteriota</taxon>
        <taxon>Desulfovibrionia</taxon>
        <taxon>Desulfovibrionales</taxon>
        <taxon>Desulfovibrionaceae</taxon>
        <taxon>Desulfovibrio</taxon>
    </lineage>
</organism>
<dbReference type="InterPro" id="IPR010623">
    <property type="entry name" value="IcmF_C"/>
</dbReference>
<feature type="domain" description="Type VI secretion system component TssM1 helical" evidence="6">
    <location>
        <begin position="954"/>
        <end position="1052"/>
    </location>
</feature>
<dbReference type="Pfam" id="PF21070">
    <property type="entry name" value="IcmF_helical"/>
    <property type="match status" value="1"/>
</dbReference>
<evidence type="ECO:0000259" key="6">
    <source>
        <dbReference type="Pfam" id="PF21070"/>
    </source>
</evidence>
<dbReference type="Pfam" id="PF06761">
    <property type="entry name" value="IcmF-related"/>
    <property type="match status" value="1"/>
</dbReference>
<name>A0A109W4B2_9BACT</name>
<evidence type="ECO:0000259" key="4">
    <source>
        <dbReference type="Pfam" id="PF06761"/>
    </source>
</evidence>
<gene>
    <name evidence="7" type="ORF">AXF13_08470</name>
</gene>
<evidence type="ECO:0000259" key="3">
    <source>
        <dbReference type="Pfam" id="PF06744"/>
    </source>
</evidence>
<sequence length="1181" mass="132182">MIARFFRSLLHALKTPWVLALGLVLLLILLVWLLGPLVAVAGYVPLEGVIARLVATVLLIFCWGLFVALSASRRRRKELADPDAARAHEQAEEHKMQLRDELRHVRERLKTAVKTVTTSNFYGPKGRSRYALPWYLLLGSGNCGKTSVLLNSGLKFPLNEQADRHLYQLRATEHCDVLYSNEALFVDTPGAYTESRPDSPAHKVWTALLRALFKVRPARPLNGIIVCVSMRDIIDNDAPRREHLARTIRQRLSEALKRLRTYVPVYLVFTKCDAVPGFAQFFAHLSRAEREQIFGCPAKSDVMEAGSVRSELKDLMQTLNAQIVTKIHQERDVPSRGEMFRFPQELAALGSRMEEFITEAFGPSRYHRPVMFRGFFFSSALSAQDIVAATAREGELSYQTGFNATVGDYAKGFFLLRLLEGLIIPEARLANADKEHIWALRLRRYGLQAAAAALFLLAGTFLGVSFINNYSRVETLDAAYAGFSGAQKKAPLVNESRTPLPELNIIEKATFVYDPEEDSAIGYGLGLYQGRVFRKSTQEAYLGTLNARLMPPVRQAAARRVEAALNNPMELKNALRAYLMLCQPKHINRKFLDPWLANVWAGDYSGQAPVQADLRRHMDYLLAHGITPAEPDAELVDRARKALLRIPLAELAYQRLREEAGESGKPPFTFRAAIGQSPFNGDTQPVDYLYTRQGYEEYLIRRCPVIIRNLTGETWIFGANPILLSALDMNNVYKEVRTMYFRDYTSSWSQALKNLSVRMPASMADARKLAEELTPGMPPAVLALREVRANTRLIMENVEPGAVQAAAQEEGKRKLQQKLASKTGGKMARALTEQAAKSAEELHRDVLEAAQRDAQAVRQYFVPLDSLLDEQGNPGPALRAVQDAMTGAGEYFAGIISSDQGEQRVLHALLDLADEKNDTLRSLESAVGRLPAPVRGWYATVAAGGLRDMLNRGARSINQAYQERVIALYDKNLNARYPFDPGASRDANLDDFAAFFRSGGVLDNFHETYLRPFITRTGTLRPIMGRYMPLSSQAVINLQKANRVQEAFFMSGRELGITFLMEPHALDATLKQVNLRAAGRHLSYMHGPVQGASFTWPSDSASQAMLETIDLHGISSQTTTRGEWALFRLLRGGGIKRQEGNTCLIEVQQQGKWAQFLIQFRNKMNPFDPRVCTFNLPQSLL</sequence>
<dbReference type="InterPro" id="IPR025743">
    <property type="entry name" value="TssM1_N"/>
</dbReference>
<evidence type="ECO:0000256" key="1">
    <source>
        <dbReference type="SAM" id="Coils"/>
    </source>
</evidence>
<dbReference type="EMBL" id="CP014229">
    <property type="protein sequence ID" value="AMD90154.1"/>
    <property type="molecule type" value="Genomic_DNA"/>
</dbReference>
<protein>
    <submittedName>
        <fullName evidence="7">Type VI secretion protein</fullName>
    </submittedName>
</protein>
<dbReference type="AlphaFoldDB" id="A0A109W4B2"/>
<dbReference type="Pfam" id="PF06744">
    <property type="entry name" value="IcmF_C"/>
    <property type="match status" value="1"/>
</dbReference>
<dbReference type="Gene3D" id="3.40.50.300">
    <property type="entry name" value="P-loop containing nucleotide triphosphate hydrolases"/>
    <property type="match status" value="1"/>
</dbReference>
<keyword evidence="2" id="KW-1133">Transmembrane helix</keyword>
<evidence type="ECO:0000313" key="7">
    <source>
        <dbReference type="EMBL" id="AMD90154.1"/>
    </source>
</evidence>
<feature type="domain" description="Type VI secretion system component TssM1 N-terminal" evidence="5">
    <location>
        <begin position="202"/>
        <end position="449"/>
    </location>
</feature>
<dbReference type="InterPro" id="IPR027417">
    <property type="entry name" value="P-loop_NTPase"/>
</dbReference>
<dbReference type="STRING" id="44742.AXF13_08470"/>
<evidence type="ECO:0000259" key="5">
    <source>
        <dbReference type="Pfam" id="PF14331"/>
    </source>
</evidence>
<dbReference type="InterPro" id="IPR017731">
    <property type="entry name" value="TssM1-like"/>
</dbReference>
<dbReference type="InterPro" id="IPR048677">
    <property type="entry name" value="TssM1_hel"/>
</dbReference>
<dbReference type="PANTHER" id="PTHR36153">
    <property type="entry name" value="INNER MEMBRANE PROTEIN-RELATED"/>
    <property type="match status" value="1"/>
</dbReference>
<dbReference type="NCBIfam" id="TIGR03348">
    <property type="entry name" value="VI_IcmF"/>
    <property type="match status" value="1"/>
</dbReference>
<feature type="domain" description="IcmF-related" evidence="4">
    <location>
        <begin position="500"/>
        <end position="792"/>
    </location>
</feature>
<evidence type="ECO:0000256" key="2">
    <source>
        <dbReference type="SAM" id="Phobius"/>
    </source>
</evidence>
<dbReference type="Pfam" id="PF14331">
    <property type="entry name" value="IcmF-related_N"/>
    <property type="match status" value="1"/>
</dbReference>
<keyword evidence="2" id="KW-0472">Membrane</keyword>
<dbReference type="InterPro" id="IPR053156">
    <property type="entry name" value="T6SS_TssM-like"/>
</dbReference>
<dbReference type="InterPro" id="IPR009612">
    <property type="entry name" value="IcmF-rel"/>
</dbReference>